<dbReference type="PROSITE" id="PS51199">
    <property type="entry name" value="SF4_HELICASE"/>
    <property type="match status" value="1"/>
</dbReference>
<comment type="caution">
    <text evidence="2">The sequence shown here is derived from an EMBL/GenBank/DDBJ whole genome shotgun (WGS) entry which is preliminary data.</text>
</comment>
<evidence type="ECO:0000313" key="3">
    <source>
        <dbReference type="Proteomes" id="UP000616839"/>
    </source>
</evidence>
<evidence type="ECO:0000259" key="1">
    <source>
        <dbReference type="PROSITE" id="PS51199"/>
    </source>
</evidence>
<evidence type="ECO:0000313" key="2">
    <source>
        <dbReference type="EMBL" id="MBD8870746.1"/>
    </source>
</evidence>
<name>A0A927KAH8_9ACTN</name>
<dbReference type="EMBL" id="JACYXZ010000004">
    <property type="protein sequence ID" value="MBD8870746.1"/>
    <property type="molecule type" value="Genomic_DNA"/>
</dbReference>
<proteinExistence type="predicted"/>
<dbReference type="InterPro" id="IPR007694">
    <property type="entry name" value="DNA_helicase_DnaB-like_C"/>
</dbReference>
<dbReference type="PANTHER" id="PTHR30153">
    <property type="entry name" value="REPLICATIVE DNA HELICASE DNAB"/>
    <property type="match status" value="1"/>
</dbReference>
<accession>A0A927KAH8</accession>
<dbReference type="SUPFAM" id="SSF52540">
    <property type="entry name" value="P-loop containing nucleoside triphosphate hydrolases"/>
    <property type="match status" value="1"/>
</dbReference>
<dbReference type="GO" id="GO:0006260">
    <property type="term" value="P:DNA replication"/>
    <property type="evidence" value="ECO:0007669"/>
    <property type="project" value="InterPro"/>
</dbReference>
<protein>
    <submittedName>
        <fullName evidence="2">AAA family ATPase</fullName>
    </submittedName>
</protein>
<organism evidence="2 3">
    <name type="scientific">Nocardioides donggukensis</name>
    <dbReference type="NCBI Taxonomy" id="2774019"/>
    <lineage>
        <taxon>Bacteria</taxon>
        <taxon>Bacillati</taxon>
        <taxon>Actinomycetota</taxon>
        <taxon>Actinomycetes</taxon>
        <taxon>Propionibacteriales</taxon>
        <taxon>Nocardioidaceae</taxon>
        <taxon>Nocardioides</taxon>
    </lineage>
</organism>
<reference evidence="2" key="1">
    <citation type="submission" date="2020-09" db="EMBL/GenBank/DDBJ databases">
        <title>Nocardioides sp. strain MJB4 16S ribosomal RNA gene Genome sequencing and assembly.</title>
        <authorList>
            <person name="Kim I."/>
        </authorList>
    </citation>
    <scope>NUCLEOTIDE SEQUENCE</scope>
    <source>
        <strain evidence="2">MJB4</strain>
    </source>
</reference>
<dbReference type="AlphaFoldDB" id="A0A927KAH8"/>
<dbReference type="Pfam" id="PF03796">
    <property type="entry name" value="DnaB_C"/>
    <property type="match status" value="1"/>
</dbReference>
<dbReference type="Gene3D" id="3.40.50.300">
    <property type="entry name" value="P-loop containing nucleotide triphosphate hydrolases"/>
    <property type="match status" value="1"/>
</dbReference>
<gene>
    <name evidence="2" type="ORF">IE331_14020</name>
</gene>
<dbReference type="GO" id="GO:0005524">
    <property type="term" value="F:ATP binding"/>
    <property type="evidence" value="ECO:0007669"/>
    <property type="project" value="InterPro"/>
</dbReference>
<keyword evidence="3" id="KW-1185">Reference proteome</keyword>
<dbReference type="RefSeq" id="WP_192144093.1">
    <property type="nucleotide sequence ID" value="NZ_JACYXZ010000004.1"/>
</dbReference>
<dbReference type="Proteomes" id="UP000616839">
    <property type="component" value="Unassembled WGS sequence"/>
</dbReference>
<dbReference type="InterPro" id="IPR027417">
    <property type="entry name" value="P-loop_NTPase"/>
</dbReference>
<feature type="domain" description="SF4 helicase" evidence="1">
    <location>
        <begin position="23"/>
        <end position="320"/>
    </location>
</feature>
<dbReference type="PANTHER" id="PTHR30153:SF2">
    <property type="entry name" value="REPLICATIVE DNA HELICASE"/>
    <property type="match status" value="1"/>
</dbReference>
<sequence length="332" mass="36754">MDDQLTTLSRVLERTDDRLRAAADGAARVWPTGFESLDLALGGGFRAGSLALVAGPQGLGKTTFALQVARNAVCAGHVAVYFSYEHDPEDLMQRLVTLEAGERYGVDSPGLDKVRAAFEDHTNSASLDDRMTGLRGGDEALKAVRDYADRLHIHRSTGTSTDLEVISSCVEEVWRSTGQMPLVIVDYLQKVKVPTPGLSDEDRTGVIVESLKDFAIDGEMPVLAVVASDRAGIQAGKRMRVQHLRGSSALAYEADVVLIFNHKYDVVARHHLVYDIGNAERFHQWAVLTLEKNRQGKDGVNLEFRKRFEQSRFESDGHMVTEQLVDERLFQD</sequence>
<dbReference type="GO" id="GO:0005829">
    <property type="term" value="C:cytosol"/>
    <property type="evidence" value="ECO:0007669"/>
    <property type="project" value="TreeGrafter"/>
</dbReference>
<dbReference type="GO" id="GO:0003678">
    <property type="term" value="F:DNA helicase activity"/>
    <property type="evidence" value="ECO:0007669"/>
    <property type="project" value="InterPro"/>
</dbReference>